<proteinExistence type="predicted"/>
<dbReference type="Proteomes" id="UP000269019">
    <property type="component" value="Chromosome"/>
</dbReference>
<dbReference type="AlphaFoldDB" id="A0A3G6J8B7"/>
<evidence type="ECO:0000313" key="2">
    <source>
        <dbReference type="EMBL" id="AZA14149.1"/>
    </source>
</evidence>
<name>A0A3G6J8B7_9CORY</name>
<organism evidence="2 3">
    <name type="scientific">Corynebacterium choanae</name>
    <dbReference type="NCBI Taxonomy" id="1862358"/>
    <lineage>
        <taxon>Bacteria</taxon>
        <taxon>Bacillati</taxon>
        <taxon>Actinomycetota</taxon>
        <taxon>Actinomycetes</taxon>
        <taxon>Mycobacteriales</taxon>
        <taxon>Corynebacteriaceae</taxon>
        <taxon>Corynebacterium</taxon>
    </lineage>
</organism>
<dbReference type="Pfam" id="PF26572">
    <property type="entry name" value="DUF8185"/>
    <property type="match status" value="1"/>
</dbReference>
<evidence type="ECO:0000259" key="1">
    <source>
        <dbReference type="Pfam" id="PF26572"/>
    </source>
</evidence>
<sequence>MVVLRLDAPAAANEQPTLSRRWQLVTRCWLNLEPVVLVALVAALLMDDGAAVAGVLPQGSAEEKVMRDVEVSITAGRRGLGSLLTRACHLDSQTLARFNVLDAPMAQPRSARNAATAGDNLASAAAEPAPADTRGVSAIDVYVTTPFSVFGSRRCAGVVDRHGAVVSAARLAEYVQQHPLQGRGDQPVGAAKPVAPAVEDSIVLPALDASWPGMMPPQASRFVHVDRIPAHVVRDLVGEGKRLARQFSGPLGPPASLLDGIVVEATRDEYAVAIPMRMVLALTSLGFVAPADSSFPQEIRVATHGSWVRLDAAFGSVVWAAGVLGLQR</sequence>
<keyword evidence="3" id="KW-1185">Reference proteome</keyword>
<dbReference type="EMBL" id="CP033896">
    <property type="protein sequence ID" value="AZA14149.1"/>
    <property type="molecule type" value="Genomic_DNA"/>
</dbReference>
<accession>A0A3G6J8B7</accession>
<protein>
    <recommendedName>
        <fullName evidence="1">DUF8185 domain-containing protein</fullName>
    </recommendedName>
</protein>
<reference evidence="2 3" key="1">
    <citation type="submission" date="2018-11" db="EMBL/GenBank/DDBJ databases">
        <authorList>
            <person name="Kleinhagauer T."/>
            <person name="Glaeser S.P."/>
            <person name="Spergser J."/>
            <person name="Ruckert C."/>
            <person name="Kaempfer P."/>
            <person name="Busse H.-J."/>
        </authorList>
    </citation>
    <scope>NUCLEOTIDE SEQUENCE [LARGE SCALE GENOMIC DNA]</scope>
    <source>
        <strain evidence="2 3">200CH</strain>
    </source>
</reference>
<dbReference type="InterPro" id="IPR058498">
    <property type="entry name" value="DUF8185"/>
</dbReference>
<gene>
    <name evidence="2" type="ORF">CCHOA_08810</name>
</gene>
<feature type="domain" description="DUF8185" evidence="1">
    <location>
        <begin position="219"/>
        <end position="319"/>
    </location>
</feature>
<dbReference type="KEGG" id="ccho:CCHOA_08810"/>
<evidence type="ECO:0000313" key="3">
    <source>
        <dbReference type="Proteomes" id="UP000269019"/>
    </source>
</evidence>